<comment type="similarity">
    <text evidence="1">Belongs to the LovG family.</text>
</comment>
<keyword evidence="2" id="KW-0378">Hydrolase</keyword>
<sequence length="244" mass="26722">MSLQSGAIRAQSTVLRPKPAILCLHGGGTNQTIFEVQTIRIRRVLSADFDFVFLSAPFESGPGPDVLPSFEGCGPYFRWTLDRGPAETPEETRILLGRLAKERIMKDGRGFMGILGFSQGARLATGLLLEQQLGKGIDWGAGLAFGVICNGTSPPLTYNLSQVENDTKITIPTLHLIGLQDPWRDESRKLRSVHCDGEQAMILEFDVGHRLPILAEDNAKIAADVLRMYRETSGKGKIILDSTT</sequence>
<dbReference type="InParanoid" id="A0A0C3HGC4"/>
<dbReference type="Pfam" id="PF03959">
    <property type="entry name" value="FSH1"/>
    <property type="match status" value="1"/>
</dbReference>
<dbReference type="STRING" id="913774.A0A0C3HGC4"/>
<dbReference type="AlphaFoldDB" id="A0A0C3HGC4"/>
<feature type="domain" description="Serine hydrolase" evidence="3">
    <location>
        <begin position="18"/>
        <end position="219"/>
    </location>
</feature>
<dbReference type="PANTHER" id="PTHR48070:SF3">
    <property type="entry name" value="ESTERASE DBAE-RELATED"/>
    <property type="match status" value="1"/>
</dbReference>
<evidence type="ECO:0000313" key="5">
    <source>
        <dbReference type="Proteomes" id="UP000054321"/>
    </source>
</evidence>
<dbReference type="HOGENOM" id="CLU_051938_0_2_1"/>
<dbReference type="EMBL" id="KN832876">
    <property type="protein sequence ID" value="KIN01422.1"/>
    <property type="molecule type" value="Genomic_DNA"/>
</dbReference>
<dbReference type="SUPFAM" id="SSF53474">
    <property type="entry name" value="alpha/beta-Hydrolases"/>
    <property type="match status" value="1"/>
</dbReference>
<evidence type="ECO:0000256" key="1">
    <source>
        <dbReference type="ARBA" id="ARBA00005863"/>
    </source>
</evidence>
<proteinExistence type="inferred from homology"/>
<dbReference type="GO" id="GO:0005737">
    <property type="term" value="C:cytoplasm"/>
    <property type="evidence" value="ECO:0007669"/>
    <property type="project" value="TreeGrafter"/>
</dbReference>
<protein>
    <recommendedName>
        <fullName evidence="3">Serine hydrolase domain-containing protein</fullName>
    </recommendedName>
</protein>
<dbReference type="Proteomes" id="UP000054321">
    <property type="component" value="Unassembled WGS sequence"/>
</dbReference>
<organism evidence="4 5">
    <name type="scientific">Oidiodendron maius (strain Zn)</name>
    <dbReference type="NCBI Taxonomy" id="913774"/>
    <lineage>
        <taxon>Eukaryota</taxon>
        <taxon>Fungi</taxon>
        <taxon>Dikarya</taxon>
        <taxon>Ascomycota</taxon>
        <taxon>Pezizomycotina</taxon>
        <taxon>Leotiomycetes</taxon>
        <taxon>Leotiomycetes incertae sedis</taxon>
        <taxon>Myxotrichaceae</taxon>
        <taxon>Oidiodendron</taxon>
    </lineage>
</organism>
<dbReference type="InterPro" id="IPR050593">
    <property type="entry name" value="LovG"/>
</dbReference>
<dbReference type="OrthoDB" id="414698at2759"/>
<dbReference type="InterPro" id="IPR005645">
    <property type="entry name" value="FSH-like_dom"/>
</dbReference>
<dbReference type="GO" id="GO:0005634">
    <property type="term" value="C:nucleus"/>
    <property type="evidence" value="ECO:0007669"/>
    <property type="project" value="TreeGrafter"/>
</dbReference>
<reference evidence="5" key="2">
    <citation type="submission" date="2015-01" db="EMBL/GenBank/DDBJ databases">
        <title>Evolutionary Origins and Diversification of the Mycorrhizal Mutualists.</title>
        <authorList>
            <consortium name="DOE Joint Genome Institute"/>
            <consortium name="Mycorrhizal Genomics Consortium"/>
            <person name="Kohler A."/>
            <person name="Kuo A."/>
            <person name="Nagy L.G."/>
            <person name="Floudas D."/>
            <person name="Copeland A."/>
            <person name="Barry K.W."/>
            <person name="Cichocki N."/>
            <person name="Veneault-Fourrey C."/>
            <person name="LaButti K."/>
            <person name="Lindquist E.A."/>
            <person name="Lipzen A."/>
            <person name="Lundell T."/>
            <person name="Morin E."/>
            <person name="Murat C."/>
            <person name="Riley R."/>
            <person name="Ohm R."/>
            <person name="Sun H."/>
            <person name="Tunlid A."/>
            <person name="Henrissat B."/>
            <person name="Grigoriev I.V."/>
            <person name="Hibbett D.S."/>
            <person name="Martin F."/>
        </authorList>
    </citation>
    <scope>NUCLEOTIDE SEQUENCE [LARGE SCALE GENOMIC DNA]</scope>
    <source>
        <strain evidence="5">Zn</strain>
    </source>
</reference>
<reference evidence="4 5" key="1">
    <citation type="submission" date="2014-04" db="EMBL/GenBank/DDBJ databases">
        <authorList>
            <consortium name="DOE Joint Genome Institute"/>
            <person name="Kuo A."/>
            <person name="Martino E."/>
            <person name="Perotto S."/>
            <person name="Kohler A."/>
            <person name="Nagy L.G."/>
            <person name="Floudas D."/>
            <person name="Copeland A."/>
            <person name="Barry K.W."/>
            <person name="Cichocki N."/>
            <person name="Veneault-Fourrey C."/>
            <person name="LaButti K."/>
            <person name="Lindquist E.A."/>
            <person name="Lipzen A."/>
            <person name="Lundell T."/>
            <person name="Morin E."/>
            <person name="Murat C."/>
            <person name="Sun H."/>
            <person name="Tunlid A."/>
            <person name="Henrissat B."/>
            <person name="Grigoriev I.V."/>
            <person name="Hibbett D.S."/>
            <person name="Martin F."/>
            <person name="Nordberg H.P."/>
            <person name="Cantor M.N."/>
            <person name="Hua S.X."/>
        </authorList>
    </citation>
    <scope>NUCLEOTIDE SEQUENCE [LARGE SCALE GENOMIC DNA]</scope>
    <source>
        <strain evidence="4 5">Zn</strain>
    </source>
</reference>
<evidence type="ECO:0000256" key="2">
    <source>
        <dbReference type="ARBA" id="ARBA00022801"/>
    </source>
</evidence>
<accession>A0A0C3HGC4</accession>
<dbReference type="InterPro" id="IPR029058">
    <property type="entry name" value="AB_hydrolase_fold"/>
</dbReference>
<dbReference type="GO" id="GO:0044550">
    <property type="term" value="P:secondary metabolite biosynthetic process"/>
    <property type="evidence" value="ECO:0007669"/>
    <property type="project" value="TreeGrafter"/>
</dbReference>
<dbReference type="GO" id="GO:0016787">
    <property type="term" value="F:hydrolase activity"/>
    <property type="evidence" value="ECO:0007669"/>
    <property type="project" value="UniProtKB-KW"/>
</dbReference>
<evidence type="ECO:0000259" key="3">
    <source>
        <dbReference type="Pfam" id="PF03959"/>
    </source>
</evidence>
<keyword evidence="5" id="KW-1185">Reference proteome</keyword>
<name>A0A0C3HGC4_OIDMZ</name>
<evidence type="ECO:0000313" key="4">
    <source>
        <dbReference type="EMBL" id="KIN01422.1"/>
    </source>
</evidence>
<dbReference type="PANTHER" id="PTHR48070">
    <property type="entry name" value="ESTERASE OVCA2"/>
    <property type="match status" value="1"/>
</dbReference>
<gene>
    <name evidence="4" type="ORF">OIDMADRAFT_19263</name>
</gene>
<dbReference type="Gene3D" id="3.40.50.1820">
    <property type="entry name" value="alpha/beta hydrolase"/>
    <property type="match status" value="1"/>
</dbReference>